<keyword evidence="2" id="KW-0488">Methylation</keyword>
<dbReference type="InterPro" id="IPR036163">
    <property type="entry name" value="HMA_dom_sf"/>
</dbReference>
<comment type="similarity">
    <text evidence="5">Belongs to the HIPP family.</text>
</comment>
<feature type="compositionally biased region" description="Basic and acidic residues" evidence="6">
    <location>
        <begin position="85"/>
        <end position="110"/>
    </location>
</feature>
<proteinExistence type="inferred from homology"/>
<dbReference type="AlphaFoldDB" id="A0AAW2XVE2"/>
<keyword evidence="4" id="KW-0449">Lipoprotein</keyword>
<gene>
    <name evidence="8" type="ORF">Slati_0422500</name>
</gene>
<comment type="subcellular location">
    <subcellularLocation>
        <location evidence="1">Membrane</location>
        <topology evidence="1">Peripheral membrane protein</topology>
    </subcellularLocation>
</comment>
<organism evidence="8">
    <name type="scientific">Sesamum latifolium</name>
    <dbReference type="NCBI Taxonomy" id="2727402"/>
    <lineage>
        <taxon>Eukaryota</taxon>
        <taxon>Viridiplantae</taxon>
        <taxon>Streptophyta</taxon>
        <taxon>Embryophyta</taxon>
        <taxon>Tracheophyta</taxon>
        <taxon>Spermatophyta</taxon>
        <taxon>Magnoliopsida</taxon>
        <taxon>eudicotyledons</taxon>
        <taxon>Gunneridae</taxon>
        <taxon>Pentapetalae</taxon>
        <taxon>asterids</taxon>
        <taxon>lamiids</taxon>
        <taxon>Lamiales</taxon>
        <taxon>Pedaliaceae</taxon>
        <taxon>Sesamum</taxon>
    </lineage>
</organism>
<evidence type="ECO:0000256" key="5">
    <source>
        <dbReference type="ARBA" id="ARBA00024045"/>
    </source>
</evidence>
<dbReference type="GO" id="GO:0016020">
    <property type="term" value="C:membrane"/>
    <property type="evidence" value="ECO:0007669"/>
    <property type="project" value="UniProtKB-SubCell"/>
</dbReference>
<evidence type="ECO:0000313" key="8">
    <source>
        <dbReference type="EMBL" id="KAL0457953.1"/>
    </source>
</evidence>
<dbReference type="EMBL" id="JACGWN010000002">
    <property type="protein sequence ID" value="KAL0457953.1"/>
    <property type="molecule type" value="Genomic_DNA"/>
</dbReference>
<dbReference type="GO" id="GO:0046872">
    <property type="term" value="F:metal ion binding"/>
    <property type="evidence" value="ECO:0007669"/>
    <property type="project" value="UniProtKB-KW"/>
</dbReference>
<dbReference type="InterPro" id="IPR006121">
    <property type="entry name" value="HMA_dom"/>
</dbReference>
<evidence type="ECO:0000256" key="4">
    <source>
        <dbReference type="ARBA" id="ARBA00023289"/>
    </source>
</evidence>
<dbReference type="FunFam" id="3.30.70.100:FF:000008">
    <property type="entry name" value="Copper transport protein ATOX1"/>
    <property type="match status" value="1"/>
</dbReference>
<dbReference type="Gene3D" id="3.30.70.100">
    <property type="match status" value="1"/>
</dbReference>
<comment type="caution">
    <text evidence="8">The sequence shown here is derived from an EMBL/GenBank/DDBJ whole genome shotgun (WGS) entry which is preliminary data.</text>
</comment>
<keyword evidence="3" id="KW-0479">Metal-binding</keyword>
<dbReference type="SUPFAM" id="SSF55008">
    <property type="entry name" value="HMA, heavy metal-associated domain"/>
    <property type="match status" value="1"/>
</dbReference>
<feature type="domain" description="HMA" evidence="7">
    <location>
        <begin position="16"/>
        <end position="79"/>
    </location>
</feature>
<evidence type="ECO:0000256" key="2">
    <source>
        <dbReference type="ARBA" id="ARBA00022481"/>
    </source>
</evidence>
<sequence length="169" mass="18617">MENTLSGNDSSEPLKFMTWALRVSIHCKGCKKKVKKVLQSIEGVYKIDIDSEQHKVVVTGNVDSETLIKKLVKSGKKAELWPGNSEKEGIKTEKSKKKKQEESEANKCDENASDDADENTKLSEEAETDPMKHNNDGKESQKVKLEAVTGSDDHAPGMEGTAGRRSLSP</sequence>
<dbReference type="GO" id="GO:0009626">
    <property type="term" value="P:plant-type hypersensitive response"/>
    <property type="evidence" value="ECO:0007669"/>
    <property type="project" value="UniProtKB-KW"/>
</dbReference>
<name>A0AAW2XVE2_9LAMI</name>
<dbReference type="CDD" id="cd00371">
    <property type="entry name" value="HMA"/>
    <property type="match status" value="1"/>
</dbReference>
<evidence type="ECO:0000259" key="7">
    <source>
        <dbReference type="PROSITE" id="PS50846"/>
    </source>
</evidence>
<dbReference type="PROSITE" id="PS50846">
    <property type="entry name" value="HMA_2"/>
    <property type="match status" value="1"/>
</dbReference>
<reference evidence="8" key="1">
    <citation type="submission" date="2020-06" db="EMBL/GenBank/DDBJ databases">
        <authorList>
            <person name="Li T."/>
            <person name="Hu X."/>
            <person name="Zhang T."/>
            <person name="Song X."/>
            <person name="Zhang H."/>
            <person name="Dai N."/>
            <person name="Sheng W."/>
            <person name="Hou X."/>
            <person name="Wei L."/>
        </authorList>
    </citation>
    <scope>NUCLEOTIDE SEQUENCE</scope>
    <source>
        <strain evidence="8">KEN1</strain>
        <tissue evidence="8">Leaf</tissue>
    </source>
</reference>
<evidence type="ECO:0000256" key="3">
    <source>
        <dbReference type="ARBA" id="ARBA00022723"/>
    </source>
</evidence>
<accession>A0AAW2XVE2</accession>
<keyword evidence="4" id="KW-0636">Prenylation</keyword>
<dbReference type="PANTHER" id="PTHR45868:SF80">
    <property type="entry name" value="F15K9.8-RELATED"/>
    <property type="match status" value="1"/>
</dbReference>
<reference evidence="8" key="2">
    <citation type="journal article" date="2024" name="Plant">
        <title>Genomic evolution and insights into agronomic trait innovations of Sesamum species.</title>
        <authorList>
            <person name="Miao H."/>
            <person name="Wang L."/>
            <person name="Qu L."/>
            <person name="Liu H."/>
            <person name="Sun Y."/>
            <person name="Le M."/>
            <person name="Wang Q."/>
            <person name="Wei S."/>
            <person name="Zheng Y."/>
            <person name="Lin W."/>
            <person name="Duan Y."/>
            <person name="Cao H."/>
            <person name="Xiong S."/>
            <person name="Wang X."/>
            <person name="Wei L."/>
            <person name="Li C."/>
            <person name="Ma Q."/>
            <person name="Ju M."/>
            <person name="Zhao R."/>
            <person name="Li G."/>
            <person name="Mu C."/>
            <person name="Tian Q."/>
            <person name="Mei H."/>
            <person name="Zhang T."/>
            <person name="Gao T."/>
            <person name="Zhang H."/>
        </authorList>
    </citation>
    <scope>NUCLEOTIDE SEQUENCE</scope>
    <source>
        <strain evidence="8">KEN1</strain>
    </source>
</reference>
<feature type="region of interest" description="Disordered" evidence="6">
    <location>
        <begin position="73"/>
        <end position="169"/>
    </location>
</feature>
<feature type="compositionally biased region" description="Basic and acidic residues" evidence="6">
    <location>
        <begin position="118"/>
        <end position="156"/>
    </location>
</feature>
<evidence type="ECO:0000256" key="6">
    <source>
        <dbReference type="SAM" id="MobiDB-lite"/>
    </source>
</evidence>
<protein>
    <submittedName>
        <fullName evidence="8">Heavy metal-associated isoprenylated plant protein 36</fullName>
    </submittedName>
</protein>
<dbReference type="Pfam" id="PF00403">
    <property type="entry name" value="HMA"/>
    <property type="match status" value="1"/>
</dbReference>
<dbReference type="PANTHER" id="PTHR45868">
    <property type="entry name" value="HEAVY METAL-ASSOCIATED ISOPRENYLATED PLANT PROTEIN 33-RELATED"/>
    <property type="match status" value="1"/>
</dbReference>
<evidence type="ECO:0000256" key="1">
    <source>
        <dbReference type="ARBA" id="ARBA00004170"/>
    </source>
</evidence>